<dbReference type="RefSeq" id="WP_129316198.1">
    <property type="nucleotide sequence ID" value="NZ_NOIQ01000020.1"/>
</dbReference>
<keyword evidence="5" id="KW-1185">Reference proteome</keyword>
<dbReference type="EMBL" id="WOGT01000004">
    <property type="protein sequence ID" value="MUN55281.1"/>
    <property type="molecule type" value="Genomic_DNA"/>
</dbReference>
<dbReference type="Gene3D" id="3.40.50.720">
    <property type="entry name" value="NAD(P)-binding Rossmann-like Domain"/>
    <property type="match status" value="1"/>
</dbReference>
<comment type="caution">
    <text evidence="4">The sequence shown here is derived from an EMBL/GenBank/DDBJ whole genome shotgun (WGS) entry which is preliminary data.</text>
</comment>
<proteinExistence type="predicted"/>
<dbReference type="InterPro" id="IPR036291">
    <property type="entry name" value="NAD(P)-bd_dom_sf"/>
</dbReference>
<protein>
    <submittedName>
        <fullName evidence="4">NAD(P)H-binding protein</fullName>
    </submittedName>
</protein>
<dbReference type="GO" id="GO:0009523">
    <property type="term" value="C:photosystem II"/>
    <property type="evidence" value="ECO:0007669"/>
    <property type="project" value="UniProtKB-KW"/>
</dbReference>
<dbReference type="Pfam" id="PF13460">
    <property type="entry name" value="NAD_binding_10"/>
    <property type="match status" value="1"/>
</dbReference>
<reference evidence="4 5" key="1">
    <citation type="submission" date="2019-12" db="EMBL/GenBank/DDBJ databases">
        <authorList>
            <person name="Li J."/>
            <person name="Shi Y."/>
            <person name="Xu G."/>
            <person name="Xiao D."/>
            <person name="Ran X."/>
        </authorList>
    </citation>
    <scope>NUCLEOTIDE SEQUENCE [LARGE SCALE GENOMIC DNA]</scope>
    <source>
        <strain evidence="4 5">JCM 15915</strain>
    </source>
</reference>
<evidence type="ECO:0000256" key="1">
    <source>
        <dbReference type="ARBA" id="ARBA00022531"/>
    </source>
</evidence>
<sequence length="252" mass="26819">MTRLAVAGATGAMGELIVQAAEEDGFTVVPLSRSQGVDLLSAEGLDAKLEGVSAVLDASQVVSPVAEDPVTPILKGAENLVAASRSAGVSRLVMLSINGVQDEGLRQFPFYDARRRQEEIVADSRLAHTIVRSSQWFEFALNPAAVVEEDDVVRAQNWQIQPAAALSVARYVVRAAAGDHGDGVVTVCGPERMRLPELTEAVLRHRGDERPVTIEAAPLPGMDNGSLLAPADADLVGPGLEEWLRDQGQRAR</sequence>
<evidence type="ECO:0000313" key="5">
    <source>
        <dbReference type="Proteomes" id="UP000462152"/>
    </source>
</evidence>
<dbReference type="OrthoDB" id="9771302at2"/>
<evidence type="ECO:0000313" key="4">
    <source>
        <dbReference type="EMBL" id="MUN55281.1"/>
    </source>
</evidence>
<accession>A0A7K1LJB1</accession>
<dbReference type="Proteomes" id="UP000462152">
    <property type="component" value="Unassembled WGS sequence"/>
</dbReference>
<dbReference type="PANTHER" id="PTHR47128:SF2">
    <property type="entry name" value="PROTEIN HIGH CHLOROPHYLL FLUORESCENCE PHENOTYPE 244, CHLOROPLASTIC"/>
    <property type="match status" value="1"/>
</dbReference>
<dbReference type="GO" id="GO:0015979">
    <property type="term" value="P:photosynthesis"/>
    <property type="evidence" value="ECO:0007669"/>
    <property type="project" value="UniProtKB-KW"/>
</dbReference>
<name>A0A7K1LJB1_9MICC</name>
<evidence type="ECO:0000259" key="3">
    <source>
        <dbReference type="Pfam" id="PF13460"/>
    </source>
</evidence>
<dbReference type="InterPro" id="IPR044256">
    <property type="entry name" value="HCF244-like"/>
</dbReference>
<dbReference type="AlphaFoldDB" id="A0A7K1LJB1"/>
<dbReference type="PANTHER" id="PTHR47128">
    <property type="match status" value="1"/>
</dbReference>
<gene>
    <name evidence="4" type="ORF">GMA10_08680</name>
</gene>
<dbReference type="InterPro" id="IPR016040">
    <property type="entry name" value="NAD(P)-bd_dom"/>
</dbReference>
<feature type="domain" description="NAD(P)-binding" evidence="3">
    <location>
        <begin position="8"/>
        <end position="153"/>
    </location>
</feature>
<organism evidence="4 5">
    <name type="scientific">Rothia koreensis</name>
    <dbReference type="NCBI Taxonomy" id="592378"/>
    <lineage>
        <taxon>Bacteria</taxon>
        <taxon>Bacillati</taxon>
        <taxon>Actinomycetota</taxon>
        <taxon>Actinomycetes</taxon>
        <taxon>Micrococcales</taxon>
        <taxon>Micrococcaceae</taxon>
        <taxon>Rothia</taxon>
    </lineage>
</organism>
<dbReference type="SUPFAM" id="SSF51735">
    <property type="entry name" value="NAD(P)-binding Rossmann-fold domains"/>
    <property type="match status" value="1"/>
</dbReference>
<keyword evidence="1" id="KW-0602">Photosynthesis</keyword>
<keyword evidence="2" id="KW-0604">Photosystem II</keyword>
<evidence type="ECO:0000256" key="2">
    <source>
        <dbReference type="ARBA" id="ARBA00023276"/>
    </source>
</evidence>